<dbReference type="Proteomes" id="UP000824633">
    <property type="component" value="Chromosome"/>
</dbReference>
<sequence length="427" mass="46278">MATIGQTLPAPETGWSRYDDLDSRIGFLPINAWSLSYGSYYNDNIHLTGSTNVGAYVIFKFKGTKLRIIGSSSLSYSSDCKITIDGIQYSFSTSYAPTFKCLVFQILNLTNNIHTIRIDQGTNGTYQRLYIDAIDIDSTGDLVHPLLNGVHSIGDIKNIGDCILCRYTALTSGQVGVFSELGTTVAPLIPVASSATPSGSFYWVYVGKDYLGRKKFIADRNIQHSISWDILNSAGVCSENLIDMGLGSGIKSTIRLLTGGISATDPDNEWDKIIVGSTLGGTITAGDNSAWNWFNLGSWSSTTYSANTSRGVRGSGTIGAITSSLSTLINVNTGFRPVLLVETLATDKFLIKKGSNYYSINPKCYDELIHAFTPLILEGGPEPHKSDIDNFGFDNVGSLITSMTKGGDTFIPINKLNPFDLKVYKIT</sequence>
<accession>A0ABN6J1Q9</accession>
<gene>
    <name evidence="1" type="ORF">psyc5s11_29880</name>
</gene>
<reference evidence="2" key="1">
    <citation type="submission" date="2021-07" db="EMBL/GenBank/DDBJ databases">
        <title>Complete genome sequencing of a Clostridium isolate.</title>
        <authorList>
            <person name="Ueki A."/>
            <person name="Tonouchi A."/>
        </authorList>
    </citation>
    <scope>NUCLEOTIDE SEQUENCE [LARGE SCALE GENOMIC DNA]</scope>
    <source>
        <strain evidence="2">C5S11</strain>
    </source>
</reference>
<name>A0ABN6J1Q9_9CLOT</name>
<dbReference type="RefSeq" id="WP_224033316.1">
    <property type="nucleotide sequence ID" value="NZ_AP024849.1"/>
</dbReference>
<evidence type="ECO:0000313" key="2">
    <source>
        <dbReference type="Proteomes" id="UP000824633"/>
    </source>
</evidence>
<dbReference type="EMBL" id="AP024849">
    <property type="protein sequence ID" value="BCZ46921.1"/>
    <property type="molecule type" value="Genomic_DNA"/>
</dbReference>
<proteinExistence type="predicted"/>
<protein>
    <submittedName>
        <fullName evidence="1">Uncharacterized protein</fullName>
    </submittedName>
</protein>
<organism evidence="1 2">
    <name type="scientific">Clostridium gelidum</name>
    <dbReference type="NCBI Taxonomy" id="704125"/>
    <lineage>
        <taxon>Bacteria</taxon>
        <taxon>Bacillati</taxon>
        <taxon>Bacillota</taxon>
        <taxon>Clostridia</taxon>
        <taxon>Eubacteriales</taxon>
        <taxon>Clostridiaceae</taxon>
        <taxon>Clostridium</taxon>
    </lineage>
</organism>
<dbReference type="Gene3D" id="2.60.120.260">
    <property type="entry name" value="Galactose-binding domain-like"/>
    <property type="match status" value="1"/>
</dbReference>
<keyword evidence="2" id="KW-1185">Reference proteome</keyword>
<evidence type="ECO:0000313" key="1">
    <source>
        <dbReference type="EMBL" id="BCZ46921.1"/>
    </source>
</evidence>